<reference evidence="1" key="1">
    <citation type="submission" date="2019-12" db="EMBL/GenBank/DDBJ databases">
        <title>An insight into the sialome of adult female Ixodes ricinus ticks feeding for 6 days.</title>
        <authorList>
            <person name="Perner J."/>
            <person name="Ribeiro J.M.C."/>
        </authorList>
    </citation>
    <scope>NUCLEOTIDE SEQUENCE</scope>
    <source>
        <strain evidence="1">Semi-engorged</strain>
        <tissue evidence="1">Salivary glands</tissue>
    </source>
</reference>
<evidence type="ECO:0000313" key="1">
    <source>
        <dbReference type="EMBL" id="MXU89088.1"/>
    </source>
</evidence>
<proteinExistence type="predicted"/>
<dbReference type="EMBL" id="GIFC01007005">
    <property type="protein sequence ID" value="MXU89088.1"/>
    <property type="molecule type" value="Transcribed_RNA"/>
</dbReference>
<dbReference type="AlphaFoldDB" id="A0A6B0UBN7"/>
<organism evidence="1">
    <name type="scientific">Ixodes ricinus</name>
    <name type="common">Common tick</name>
    <name type="synonym">Acarus ricinus</name>
    <dbReference type="NCBI Taxonomy" id="34613"/>
    <lineage>
        <taxon>Eukaryota</taxon>
        <taxon>Metazoa</taxon>
        <taxon>Ecdysozoa</taxon>
        <taxon>Arthropoda</taxon>
        <taxon>Chelicerata</taxon>
        <taxon>Arachnida</taxon>
        <taxon>Acari</taxon>
        <taxon>Parasitiformes</taxon>
        <taxon>Ixodida</taxon>
        <taxon>Ixodoidea</taxon>
        <taxon>Ixodidae</taxon>
        <taxon>Ixodinae</taxon>
        <taxon>Ixodes</taxon>
    </lineage>
</organism>
<name>A0A6B0UBN7_IXORI</name>
<protein>
    <submittedName>
        <fullName evidence="1">Uncharacterized protein</fullName>
    </submittedName>
</protein>
<accession>A0A6B0UBN7</accession>
<sequence>MTCNDIYTLFGQAIPDDPYSRRQDEYGRASHSDARPTALIAFHHALAAQKRSRLKRRRSVFEGRKLTLEAKQLKYIPSTLILSATIVATIELNTSKRAYAPAKLP</sequence>